<reference evidence="3" key="1">
    <citation type="journal article" date="2024" name="Algal Res.">
        <title>Biochemical, toxicological and genomic investigation of a high-biomass producing Limnothrix strain isolated from Italian shallow drinking water reservoir.</title>
        <authorList>
            <person name="Simonazzi M."/>
            <person name="Shishido T.K."/>
            <person name="Delbaje E."/>
            <person name="Wahlsten M."/>
            <person name="Fewer D.P."/>
            <person name="Sivonen K."/>
            <person name="Pezzolesi L."/>
            <person name="Pistocchi R."/>
        </authorList>
    </citation>
    <scope>NUCLEOTIDE SEQUENCE [LARGE SCALE GENOMIC DNA]</scope>
    <source>
        <strain evidence="3">LRLZ20PSL1</strain>
    </source>
</reference>
<dbReference type="Proteomes" id="UP001604335">
    <property type="component" value="Unassembled WGS sequence"/>
</dbReference>
<dbReference type="PANTHER" id="PTHR46623:SF6">
    <property type="entry name" value="ALPHA_BETA-HYDROLASES SUPERFAMILY PROTEIN"/>
    <property type="match status" value="1"/>
</dbReference>
<accession>A0ABW7CDH7</accession>
<dbReference type="InterPro" id="IPR051049">
    <property type="entry name" value="Dienelactone_hydrolase-like"/>
</dbReference>
<dbReference type="Gene3D" id="3.40.50.1820">
    <property type="entry name" value="alpha/beta hydrolase"/>
    <property type="match status" value="1"/>
</dbReference>
<keyword evidence="3" id="KW-1185">Reference proteome</keyword>
<evidence type="ECO:0000313" key="3">
    <source>
        <dbReference type="Proteomes" id="UP001604335"/>
    </source>
</evidence>
<dbReference type="InterPro" id="IPR002925">
    <property type="entry name" value="Dienelactn_hydro"/>
</dbReference>
<organism evidence="2 3">
    <name type="scientific">Limnothrix redekei LRLZ20PSL1</name>
    <dbReference type="NCBI Taxonomy" id="3112953"/>
    <lineage>
        <taxon>Bacteria</taxon>
        <taxon>Bacillati</taxon>
        <taxon>Cyanobacteriota</taxon>
        <taxon>Cyanophyceae</taxon>
        <taxon>Pseudanabaenales</taxon>
        <taxon>Pseudanabaenaceae</taxon>
        <taxon>Limnothrix</taxon>
    </lineage>
</organism>
<evidence type="ECO:0000313" key="2">
    <source>
        <dbReference type="EMBL" id="MFG3819191.1"/>
    </source>
</evidence>
<keyword evidence="2" id="KW-0378">Hydrolase</keyword>
<dbReference type="Pfam" id="PF01738">
    <property type="entry name" value="DLH"/>
    <property type="match status" value="1"/>
</dbReference>
<dbReference type="SUPFAM" id="SSF53474">
    <property type="entry name" value="alpha/beta-Hydrolases"/>
    <property type="match status" value="1"/>
</dbReference>
<dbReference type="PANTHER" id="PTHR46623">
    <property type="entry name" value="CARBOXYMETHYLENEBUTENOLIDASE-RELATED"/>
    <property type="match status" value="1"/>
</dbReference>
<dbReference type="GO" id="GO:0016787">
    <property type="term" value="F:hydrolase activity"/>
    <property type="evidence" value="ECO:0007669"/>
    <property type="project" value="UniProtKB-KW"/>
</dbReference>
<dbReference type="EC" id="3.1.-.-" evidence="2"/>
<name>A0ABW7CDH7_9CYAN</name>
<evidence type="ECO:0000259" key="1">
    <source>
        <dbReference type="Pfam" id="PF01738"/>
    </source>
</evidence>
<comment type="caution">
    <text evidence="2">The sequence shown here is derived from an EMBL/GenBank/DDBJ whole genome shotgun (WGS) entry which is preliminary data.</text>
</comment>
<protein>
    <submittedName>
        <fullName evidence="2">Dienelactone hydrolase family protein</fullName>
        <ecNumber evidence="2">3.1.-.-</ecNumber>
    </submittedName>
</protein>
<dbReference type="EMBL" id="JAZAQF010000086">
    <property type="protein sequence ID" value="MFG3819191.1"/>
    <property type="molecule type" value="Genomic_DNA"/>
</dbReference>
<dbReference type="InterPro" id="IPR029058">
    <property type="entry name" value="AB_hydrolase_fold"/>
</dbReference>
<sequence>MVLEICREVTIIPAREPGLGVDLQGYLARPRAAGSYPVIVVLQEVFGVNDHIRDLCDRLAGCGYMAIAPALFQRTAPGFVVGYSAEELALGRQHKDLTKADQLLADIQAAIAFAQKQPNAKAGAVGCIGFCFGGHVAYLAATLPQVAVTAAFYGAGITTFCPGGGEPTVTRTSQIHGKLWFFAGLADPLIPIDQLDRLEAALVTHGRNFRIFRYRDADHGFFCDRRSSYHPAAAADAWEKVQTLFQDL</sequence>
<proteinExistence type="predicted"/>
<gene>
    <name evidence="2" type="ORF">VPK24_16220</name>
</gene>
<dbReference type="RefSeq" id="WP_393014932.1">
    <property type="nucleotide sequence ID" value="NZ_JAZAQF010000086.1"/>
</dbReference>
<feature type="domain" description="Dienelactone hydrolase" evidence="1">
    <location>
        <begin position="23"/>
        <end position="247"/>
    </location>
</feature>